<dbReference type="AlphaFoldDB" id="A0A194UZD3"/>
<sequence length="76" mass="8562">MPPPPNARHRAPQHLCDSEDAKEKKLSQRESRKILPRIELLRSTAESQPYIIAAMDTVLLTKSFISEISLSTSSMN</sequence>
<reference evidence="3" key="1">
    <citation type="submission" date="2014-12" db="EMBL/GenBank/DDBJ databases">
        <title>Genome Sequence of Valsa Canker Pathogens Uncovers a Specific Adaption of Colonization on Woody Bark.</title>
        <authorList>
            <person name="Yin Z."/>
            <person name="Liu H."/>
            <person name="Gao X."/>
            <person name="Li Z."/>
            <person name="Song N."/>
            <person name="Ke X."/>
            <person name="Dai Q."/>
            <person name="Wu Y."/>
            <person name="Sun Y."/>
            <person name="Xu J.-R."/>
            <person name="Kang Z.K."/>
            <person name="Wang L."/>
            <person name="Huang L."/>
        </authorList>
    </citation>
    <scope>NUCLEOTIDE SEQUENCE [LARGE SCALE GENOMIC DNA]</scope>
    <source>
        <strain evidence="3">SXYL134</strain>
    </source>
</reference>
<evidence type="ECO:0000313" key="3">
    <source>
        <dbReference type="Proteomes" id="UP000078576"/>
    </source>
</evidence>
<evidence type="ECO:0000313" key="2">
    <source>
        <dbReference type="EMBL" id="KUI57045.1"/>
    </source>
</evidence>
<protein>
    <submittedName>
        <fullName evidence="2">Uncharacterized protein</fullName>
    </submittedName>
</protein>
<proteinExistence type="predicted"/>
<dbReference type="Proteomes" id="UP000078576">
    <property type="component" value="Unassembled WGS sequence"/>
</dbReference>
<organism evidence="2 3">
    <name type="scientific">Cytospora mali</name>
    <name type="common">Apple Valsa canker fungus</name>
    <name type="synonym">Valsa mali</name>
    <dbReference type="NCBI Taxonomy" id="578113"/>
    <lineage>
        <taxon>Eukaryota</taxon>
        <taxon>Fungi</taxon>
        <taxon>Dikarya</taxon>
        <taxon>Ascomycota</taxon>
        <taxon>Pezizomycotina</taxon>
        <taxon>Sordariomycetes</taxon>
        <taxon>Sordariomycetidae</taxon>
        <taxon>Diaporthales</taxon>
        <taxon>Cytosporaceae</taxon>
        <taxon>Cytospora</taxon>
    </lineage>
</organism>
<dbReference type="EMBL" id="KN714695">
    <property type="protein sequence ID" value="KUI57045.1"/>
    <property type="molecule type" value="Genomic_DNA"/>
</dbReference>
<keyword evidence="3" id="KW-1185">Reference proteome</keyword>
<accession>A0A194UZD3</accession>
<name>A0A194UZD3_CYTMA</name>
<feature type="compositionally biased region" description="Basic and acidic residues" evidence="1">
    <location>
        <begin position="16"/>
        <end position="30"/>
    </location>
</feature>
<gene>
    <name evidence="2" type="ORF">VP1G_10985</name>
</gene>
<feature type="region of interest" description="Disordered" evidence="1">
    <location>
        <begin position="1"/>
        <end position="30"/>
    </location>
</feature>
<evidence type="ECO:0000256" key="1">
    <source>
        <dbReference type="SAM" id="MobiDB-lite"/>
    </source>
</evidence>